<sequence>MGSDGLFKTSWCYTNPQPANNDTCVEIACILGAAYAGSKDFWLRLHGLSGLMYYGGDEELLSTKVWSIGGKCLLVKDWMTGHIYRSSFPYEVQSKELFYNKLLIVELFYPYKVKRNLFLNIQKQCHTAFEEAYELLRKNYSFVKEEKMYWRSISKRPIDDFVQRNIDLEHSCTSK</sequence>
<proteinExistence type="predicted"/>
<gene>
    <name evidence="1" type="ORF">HMPREF9446_00653</name>
</gene>
<evidence type="ECO:0000313" key="1">
    <source>
        <dbReference type="EMBL" id="EGF59189.1"/>
    </source>
</evidence>
<dbReference type="SUPFAM" id="SSF53448">
    <property type="entry name" value="Nucleotide-diphospho-sugar transferases"/>
    <property type="match status" value="1"/>
</dbReference>
<organism evidence="1 2">
    <name type="scientific">Bacteroides fluxus YIT 12057</name>
    <dbReference type="NCBI Taxonomy" id="763034"/>
    <lineage>
        <taxon>Bacteria</taxon>
        <taxon>Pseudomonadati</taxon>
        <taxon>Bacteroidota</taxon>
        <taxon>Bacteroidia</taxon>
        <taxon>Bacteroidales</taxon>
        <taxon>Bacteroidaceae</taxon>
        <taxon>Bacteroides</taxon>
    </lineage>
</organism>
<dbReference type="EMBL" id="AFBN01000012">
    <property type="protein sequence ID" value="EGF59189.1"/>
    <property type="molecule type" value="Genomic_DNA"/>
</dbReference>
<dbReference type="InterPro" id="IPR029044">
    <property type="entry name" value="Nucleotide-diphossugar_trans"/>
</dbReference>
<accession>F3PPK2</accession>
<dbReference type="RefSeq" id="WP_009123911.1">
    <property type="nucleotide sequence ID" value="NZ_GL882613.1"/>
</dbReference>
<dbReference type="Gene3D" id="3.90.550.10">
    <property type="entry name" value="Spore Coat Polysaccharide Biosynthesis Protein SpsA, Chain A"/>
    <property type="match status" value="1"/>
</dbReference>
<name>F3PPK2_9BACE</name>
<keyword evidence="2" id="KW-1185">Reference proteome</keyword>
<dbReference type="HOGENOM" id="CLU_1529594_0_0_10"/>
<reference evidence="1 2" key="1">
    <citation type="submission" date="2011-02" db="EMBL/GenBank/DDBJ databases">
        <authorList>
            <person name="Weinstock G."/>
            <person name="Sodergren E."/>
            <person name="Clifton S."/>
            <person name="Fulton L."/>
            <person name="Fulton B."/>
            <person name="Courtney L."/>
            <person name="Fronick C."/>
            <person name="Harrison M."/>
            <person name="Strong C."/>
            <person name="Farmer C."/>
            <person name="Delahaunty K."/>
            <person name="Markovic C."/>
            <person name="Hall O."/>
            <person name="Minx P."/>
            <person name="Tomlinson C."/>
            <person name="Mitreva M."/>
            <person name="Hou S."/>
            <person name="Chen J."/>
            <person name="Wollam A."/>
            <person name="Pepin K.H."/>
            <person name="Johnson M."/>
            <person name="Bhonagiri V."/>
            <person name="Zhang X."/>
            <person name="Suruliraj S."/>
            <person name="Warren W."/>
            <person name="Chinwalla A."/>
            <person name="Mardis E.R."/>
            <person name="Wilson R.K."/>
        </authorList>
    </citation>
    <scope>NUCLEOTIDE SEQUENCE [LARGE SCALE GENOMIC DNA]</scope>
    <source>
        <strain evidence="1 2">YIT 12057</strain>
    </source>
</reference>
<evidence type="ECO:0000313" key="2">
    <source>
        <dbReference type="Proteomes" id="UP000003416"/>
    </source>
</evidence>
<dbReference type="STRING" id="763034.HMPREF9446_00653"/>
<dbReference type="GeneID" id="86048429"/>
<dbReference type="AlphaFoldDB" id="F3PPK2"/>
<dbReference type="Proteomes" id="UP000003416">
    <property type="component" value="Unassembled WGS sequence"/>
</dbReference>
<protein>
    <submittedName>
        <fullName evidence="1">Conserved domain protein</fullName>
    </submittedName>
</protein>
<comment type="caution">
    <text evidence="1">The sequence shown here is derived from an EMBL/GenBank/DDBJ whole genome shotgun (WGS) entry which is preliminary data.</text>
</comment>